<dbReference type="PANTHER" id="PTHR46211">
    <property type="entry name" value="GLYCEROPHOSPHORYL DIESTER PHOSPHODIESTERASE"/>
    <property type="match status" value="1"/>
</dbReference>
<dbReference type="RefSeq" id="WP_059840404.1">
    <property type="nucleotide sequence ID" value="NZ_JAHPLO010000030.1"/>
</dbReference>
<dbReference type="CDD" id="cd08562">
    <property type="entry name" value="GDPD_EcUgpQ_like"/>
    <property type="match status" value="1"/>
</dbReference>
<dbReference type="NCBIfam" id="NF006989">
    <property type="entry name" value="PRK09454.1"/>
    <property type="match status" value="1"/>
</dbReference>
<dbReference type="Proteomes" id="UP000238982">
    <property type="component" value="Unassembled WGS sequence"/>
</dbReference>
<evidence type="ECO:0000313" key="2">
    <source>
        <dbReference type="EMBL" id="PRF55164.1"/>
    </source>
</evidence>
<feature type="domain" description="GP-PDE" evidence="1">
    <location>
        <begin position="10"/>
        <end position="249"/>
    </location>
</feature>
<dbReference type="SUPFAM" id="SSF51695">
    <property type="entry name" value="PLC-like phosphodiesterases"/>
    <property type="match status" value="1"/>
</dbReference>
<evidence type="ECO:0000313" key="3">
    <source>
        <dbReference type="Proteomes" id="UP000238982"/>
    </source>
</evidence>
<dbReference type="PANTHER" id="PTHR46211:SF1">
    <property type="entry name" value="GLYCEROPHOSPHODIESTER PHOSPHODIESTERASE, CYTOPLASMIC"/>
    <property type="match status" value="1"/>
</dbReference>
<protein>
    <submittedName>
        <fullName evidence="2">Glycerophosphodiester phosphodiesterase</fullName>
    </submittedName>
</protein>
<dbReference type="AlphaFoldDB" id="A0A2S9MCM9"/>
<proteinExistence type="predicted"/>
<comment type="caution">
    <text evidence="2">The sequence shown here is derived from an EMBL/GenBank/DDBJ whole genome shotgun (WGS) entry which is preliminary data.</text>
</comment>
<gene>
    <name evidence="2" type="ORF">C6Q15_26290</name>
</gene>
<sequence>MTSRSDWPYPRVVAHRGGGTLAPENTLAALDEGARRGHRMVEFDAKLSADDVTFLLHDDTVERTSNGRGAAAGMRYAALASLDAGAWRDARFAGERMPTLEAAAARCIALGLAANVEIKPCPGRERDTGRRVAADAAAYWRGAAVPPLLSSFSFEALREARETAPELPRGMLYETVPPDWHAQVVDALGCVSLHADHTRLDETQVRAIKAAGLRILVYTVNDLARARELVRWGVDAVCTDRIDLIGPHALDDVVQGAA</sequence>
<name>A0A2S9MCM9_9BURK</name>
<reference evidence="2 3" key="1">
    <citation type="submission" date="2018-03" db="EMBL/GenBank/DDBJ databases">
        <authorList>
            <person name="Keele B.F."/>
        </authorList>
    </citation>
    <scope>NUCLEOTIDE SEQUENCE [LARGE SCALE GENOMIC DNA]</scope>
    <source>
        <strain evidence="2 3">AU19729</strain>
    </source>
</reference>
<dbReference type="InterPro" id="IPR030395">
    <property type="entry name" value="GP_PDE_dom"/>
</dbReference>
<dbReference type="Gene3D" id="3.20.20.190">
    <property type="entry name" value="Phosphatidylinositol (PI) phosphodiesterase"/>
    <property type="match status" value="1"/>
</dbReference>
<dbReference type="PROSITE" id="PS51704">
    <property type="entry name" value="GP_PDE"/>
    <property type="match status" value="1"/>
</dbReference>
<dbReference type="EMBL" id="PVGH01000098">
    <property type="protein sequence ID" value="PRF55164.1"/>
    <property type="molecule type" value="Genomic_DNA"/>
</dbReference>
<dbReference type="InterPro" id="IPR017946">
    <property type="entry name" value="PLC-like_Pdiesterase_TIM-brl"/>
</dbReference>
<organism evidence="2 3">
    <name type="scientific">Burkholderia multivorans</name>
    <dbReference type="NCBI Taxonomy" id="87883"/>
    <lineage>
        <taxon>Bacteria</taxon>
        <taxon>Pseudomonadati</taxon>
        <taxon>Pseudomonadota</taxon>
        <taxon>Betaproteobacteria</taxon>
        <taxon>Burkholderiales</taxon>
        <taxon>Burkholderiaceae</taxon>
        <taxon>Burkholderia</taxon>
        <taxon>Burkholderia cepacia complex</taxon>
    </lineage>
</organism>
<dbReference type="GO" id="GO:0006629">
    <property type="term" value="P:lipid metabolic process"/>
    <property type="evidence" value="ECO:0007669"/>
    <property type="project" value="InterPro"/>
</dbReference>
<dbReference type="GO" id="GO:0008081">
    <property type="term" value="F:phosphoric diester hydrolase activity"/>
    <property type="evidence" value="ECO:0007669"/>
    <property type="project" value="InterPro"/>
</dbReference>
<dbReference type="Pfam" id="PF03009">
    <property type="entry name" value="GDPD"/>
    <property type="match status" value="1"/>
</dbReference>
<accession>A0A2S9MCM9</accession>
<evidence type="ECO:0000259" key="1">
    <source>
        <dbReference type="PROSITE" id="PS51704"/>
    </source>
</evidence>